<dbReference type="SUPFAM" id="SSF50998">
    <property type="entry name" value="Quinoprotein alcohol dehydrogenase-like"/>
    <property type="match status" value="1"/>
</dbReference>
<reference evidence="5 6" key="1">
    <citation type="submission" date="2021-08" db="EMBL/GenBank/DDBJ databases">
        <title>Genomic Architecture of Streptomyces flavotricini NGL1 and Streptomyces erythrochromogenes HMS4 With Differential Plant Beneficial attributes and laccase production capabilities.</title>
        <authorList>
            <person name="Salwan R."/>
            <person name="Kaur R."/>
            <person name="Sharma V."/>
        </authorList>
    </citation>
    <scope>NUCLEOTIDE SEQUENCE [LARGE SCALE GENOMIC DNA]</scope>
    <source>
        <strain evidence="5 6">NGL1</strain>
    </source>
</reference>
<dbReference type="PROSITE" id="PS00678">
    <property type="entry name" value="WD_REPEATS_1"/>
    <property type="match status" value="1"/>
</dbReference>
<dbReference type="InterPro" id="IPR020472">
    <property type="entry name" value="WD40_PAC1"/>
</dbReference>
<proteinExistence type="predicted"/>
<organism evidence="5 6">
    <name type="scientific">Streptomyces flavotricini</name>
    <dbReference type="NCBI Taxonomy" id="66888"/>
    <lineage>
        <taxon>Bacteria</taxon>
        <taxon>Bacillati</taxon>
        <taxon>Actinomycetota</taxon>
        <taxon>Actinomycetes</taxon>
        <taxon>Kitasatosporales</taxon>
        <taxon>Streptomycetaceae</taxon>
        <taxon>Streptomyces</taxon>
    </lineage>
</organism>
<dbReference type="EMBL" id="JAINUL010000001">
    <property type="protein sequence ID" value="MCC0099602.1"/>
    <property type="molecule type" value="Genomic_DNA"/>
</dbReference>
<accession>A0ABS8EF23</accession>
<protein>
    <submittedName>
        <fullName evidence="5">WD40 repeat domain-containing protein</fullName>
    </submittedName>
</protein>
<feature type="region of interest" description="Disordered" evidence="4">
    <location>
        <begin position="113"/>
        <end position="161"/>
    </location>
</feature>
<dbReference type="Pfam" id="PF00400">
    <property type="entry name" value="WD40"/>
    <property type="match status" value="10"/>
</dbReference>
<feature type="compositionally biased region" description="Low complexity" evidence="4">
    <location>
        <begin position="197"/>
        <end position="208"/>
    </location>
</feature>
<dbReference type="Proteomes" id="UP001520654">
    <property type="component" value="Unassembled WGS sequence"/>
</dbReference>
<feature type="repeat" description="WD" evidence="3">
    <location>
        <begin position="790"/>
        <end position="831"/>
    </location>
</feature>
<gene>
    <name evidence="5" type="ORF">K7B10_33445</name>
</gene>
<sequence length="869" mass="89613">MGDTEPQPLGTFEEGLAALAGDLTRLRIERGRPSYRDLEARAAGSLTGIRLPVATQSDAFNGKRLVRSDTFMALVRILLSYDEYGRPATVPSHAAPELAVWRRRWQELAALQPPGHSRARAARGAQAASASGEAGRESPGERAAEPREATERRAPAAAAGEAPAYGVPAWIAGLDGFHAPAGSAGPAERARTPWHPEPAAGATAAAAPEPAPDPGFSRAPGADPAVAPAPTSAPDPGPAPRPAPTPPADPRAGRAPYAFRHRLVGHLAPVRDLAFSPDGRLLASAGGDTVQLWDTSTGLGTITPFTATHPLAFTPEGRLLTADARDPSVLHRIDPATGRPDGPPLTGHASPVTGITCAPTGGMAATLELGGTVRLCDLSVGRLPVVVTHGGGTDPIGAVAFARDGRLLAAARSSRVWDLLGGGLAGLPRTVSAGNPDVIALSPDGLLLALGYRDGRTSVCEAAGGRGALTLRGRAGPVCALAFSPDGRLLATGSDDATVRLWDTATGLPVGPPLSEHRGRVEHIAFSPTGRLLATASCDETVMLYERSGTPRTTPLAARALAVSLRERQPVRLSPVQAQAALFRVAFSPDGHLVAATSSTGSVHVWDPVTRRPLGPPAAEPTTLPWCLAFSPDGTVLATASANRTVYLRDPATGTSVRELPTGHRGPLKRLAFSPDGQLLATGGTDGTVELWNPTPGTRVREPLGGHSNEVVGLAFAPDGRRLVTSGADGQVLWRDPGRPLLPDHVSLGHQGAVWSAVFSPDGTLMATAGGDATVRVWESEGGLPVGKPLTGHRSAVYDVAFSPDGQLLASAGEDGVVLLWHPTTGRRVGEPLSGHAEAVNAVAFSPDGSLLVTAGRDGILNRWVVGPL</sequence>
<feature type="repeat" description="WD" evidence="3">
    <location>
        <begin position="661"/>
        <end position="702"/>
    </location>
</feature>
<feature type="compositionally biased region" description="Basic and acidic residues" evidence="4">
    <location>
        <begin position="134"/>
        <end position="154"/>
    </location>
</feature>
<evidence type="ECO:0000256" key="1">
    <source>
        <dbReference type="ARBA" id="ARBA00022574"/>
    </source>
</evidence>
<evidence type="ECO:0000256" key="3">
    <source>
        <dbReference type="PROSITE-ProRule" id="PRU00221"/>
    </source>
</evidence>
<dbReference type="RefSeq" id="WP_229342649.1">
    <property type="nucleotide sequence ID" value="NZ_JAINUL010000001.1"/>
</dbReference>
<evidence type="ECO:0000313" key="5">
    <source>
        <dbReference type="EMBL" id="MCC0099602.1"/>
    </source>
</evidence>
<dbReference type="SMART" id="SM00320">
    <property type="entry name" value="WD40"/>
    <property type="match status" value="12"/>
</dbReference>
<evidence type="ECO:0000256" key="2">
    <source>
        <dbReference type="ARBA" id="ARBA00022737"/>
    </source>
</evidence>
<keyword evidence="2" id="KW-0677">Repeat</keyword>
<dbReference type="Gene3D" id="2.130.10.10">
    <property type="entry name" value="YVTN repeat-like/Quinoprotein amine dehydrogenase"/>
    <property type="match status" value="4"/>
</dbReference>
<feature type="compositionally biased region" description="Low complexity" evidence="4">
    <location>
        <begin position="122"/>
        <end position="133"/>
    </location>
</feature>
<dbReference type="InterPro" id="IPR036322">
    <property type="entry name" value="WD40_repeat_dom_sf"/>
</dbReference>
<dbReference type="PANTHER" id="PTHR19879:SF9">
    <property type="entry name" value="TRANSCRIPTION INITIATION FACTOR TFIID SUBUNIT 5"/>
    <property type="match status" value="1"/>
</dbReference>
<feature type="repeat" description="WD" evidence="3">
    <location>
        <begin position="833"/>
        <end position="864"/>
    </location>
</feature>
<dbReference type="PROSITE" id="PS50082">
    <property type="entry name" value="WD_REPEATS_2"/>
    <property type="match status" value="9"/>
</dbReference>
<dbReference type="PROSITE" id="PS50294">
    <property type="entry name" value="WD_REPEATS_REGION"/>
    <property type="match status" value="8"/>
</dbReference>
<dbReference type="InterPro" id="IPR011047">
    <property type="entry name" value="Quinoprotein_ADH-like_sf"/>
</dbReference>
<feature type="repeat" description="WD" evidence="3">
    <location>
        <begin position="747"/>
        <end position="779"/>
    </location>
</feature>
<dbReference type="PANTHER" id="PTHR19879">
    <property type="entry name" value="TRANSCRIPTION INITIATION FACTOR TFIID"/>
    <property type="match status" value="1"/>
</dbReference>
<keyword evidence="1 3" id="KW-0853">WD repeat</keyword>
<dbReference type="PRINTS" id="PR00320">
    <property type="entry name" value="GPROTEINBRPT"/>
</dbReference>
<keyword evidence="6" id="KW-1185">Reference proteome</keyword>
<feature type="repeat" description="WD" evidence="3">
    <location>
        <begin position="585"/>
        <end position="607"/>
    </location>
</feature>
<feature type="compositionally biased region" description="Low complexity" evidence="4">
    <location>
        <begin position="219"/>
        <end position="230"/>
    </location>
</feature>
<dbReference type="SUPFAM" id="SSF50978">
    <property type="entry name" value="WD40 repeat-like"/>
    <property type="match status" value="1"/>
</dbReference>
<feature type="repeat" description="WD" evidence="3">
    <location>
        <begin position="471"/>
        <end position="507"/>
    </location>
</feature>
<evidence type="ECO:0000256" key="4">
    <source>
        <dbReference type="SAM" id="MobiDB-lite"/>
    </source>
</evidence>
<feature type="repeat" description="WD" evidence="3">
    <location>
        <begin position="704"/>
        <end position="732"/>
    </location>
</feature>
<dbReference type="CDD" id="cd00200">
    <property type="entry name" value="WD40"/>
    <property type="match status" value="2"/>
</dbReference>
<evidence type="ECO:0000313" key="6">
    <source>
        <dbReference type="Proteomes" id="UP001520654"/>
    </source>
</evidence>
<comment type="caution">
    <text evidence="5">The sequence shown here is derived from an EMBL/GenBank/DDBJ whole genome shotgun (WGS) entry which is preliminary data.</text>
</comment>
<feature type="compositionally biased region" description="Pro residues" evidence="4">
    <location>
        <begin position="231"/>
        <end position="249"/>
    </location>
</feature>
<feature type="repeat" description="WD" evidence="3">
    <location>
        <begin position="514"/>
        <end position="546"/>
    </location>
</feature>
<name>A0ABS8EF23_9ACTN</name>
<dbReference type="InterPro" id="IPR019775">
    <property type="entry name" value="WD40_repeat_CS"/>
</dbReference>
<feature type="repeat" description="WD" evidence="3">
    <location>
        <begin position="263"/>
        <end position="303"/>
    </location>
</feature>
<dbReference type="InterPro" id="IPR015943">
    <property type="entry name" value="WD40/YVTN_repeat-like_dom_sf"/>
</dbReference>
<feature type="region of interest" description="Disordered" evidence="4">
    <location>
        <begin position="182"/>
        <end position="253"/>
    </location>
</feature>
<dbReference type="InterPro" id="IPR001680">
    <property type="entry name" value="WD40_rpt"/>
</dbReference>